<dbReference type="PANTHER" id="PTHR20844">
    <property type="entry name" value="MEDIATOR OF RNA POLYMERASE II TRANSCRIPTION, SUBUNIT 9"/>
    <property type="match status" value="1"/>
</dbReference>
<evidence type="ECO:0000313" key="12">
    <source>
        <dbReference type="EMBL" id="KAJ8934688.1"/>
    </source>
</evidence>
<organism evidence="12 13">
    <name type="scientific">Aromia moschata</name>
    <dbReference type="NCBI Taxonomy" id="1265417"/>
    <lineage>
        <taxon>Eukaryota</taxon>
        <taxon>Metazoa</taxon>
        <taxon>Ecdysozoa</taxon>
        <taxon>Arthropoda</taxon>
        <taxon>Hexapoda</taxon>
        <taxon>Insecta</taxon>
        <taxon>Pterygota</taxon>
        <taxon>Neoptera</taxon>
        <taxon>Endopterygota</taxon>
        <taxon>Coleoptera</taxon>
        <taxon>Polyphaga</taxon>
        <taxon>Cucujiformia</taxon>
        <taxon>Chrysomeloidea</taxon>
        <taxon>Cerambycidae</taxon>
        <taxon>Cerambycinae</taxon>
        <taxon>Callichromatini</taxon>
        <taxon>Aromia</taxon>
    </lineage>
</organism>
<comment type="caution">
    <text evidence="12">The sequence shown here is derived from an EMBL/GenBank/DDBJ whole genome shotgun (WGS) entry which is preliminary data.</text>
</comment>
<comment type="function">
    <text evidence="9 11">Component of the Mediator complex, a coactivator involved in the regulated transcription of nearly all RNA polymerase II-dependent genes. Mediator functions as a bridge to convey information from gene-specific regulatory proteins to the basal RNA polymerase II transcription machinery. Mediator is recruited to promoters by direct interactions with regulatory proteins and serves as a scaffold for the assembly of a functional preinitiation complex with RNA polymerase II and the general transcription factors.</text>
</comment>
<evidence type="ECO:0000256" key="1">
    <source>
        <dbReference type="ARBA" id="ARBA00004123"/>
    </source>
</evidence>
<dbReference type="InterPro" id="IPR039242">
    <property type="entry name" value="MED9_metazoa"/>
</dbReference>
<evidence type="ECO:0000256" key="7">
    <source>
        <dbReference type="ARBA" id="ARBA00023163"/>
    </source>
</evidence>
<evidence type="ECO:0000256" key="8">
    <source>
        <dbReference type="ARBA" id="ARBA00023242"/>
    </source>
</evidence>
<evidence type="ECO:0000256" key="10">
    <source>
        <dbReference type="ARBA" id="ARBA00031260"/>
    </source>
</evidence>
<comment type="subcellular location">
    <subcellularLocation>
        <location evidence="1 11">Nucleus</location>
    </subcellularLocation>
</comment>
<dbReference type="PANTHER" id="PTHR20844:SF0">
    <property type="entry name" value="MEDIATOR OF RNA POLYMERASE II TRANSCRIPTION SUBUNIT 9"/>
    <property type="match status" value="1"/>
</dbReference>
<evidence type="ECO:0000313" key="13">
    <source>
        <dbReference type="Proteomes" id="UP001162162"/>
    </source>
</evidence>
<keyword evidence="13" id="KW-1185">Reference proteome</keyword>
<gene>
    <name evidence="11" type="primary">MED9</name>
    <name evidence="12" type="ORF">NQ318_015157</name>
</gene>
<evidence type="ECO:0000256" key="9">
    <source>
        <dbReference type="ARBA" id="ARBA00025687"/>
    </source>
</evidence>
<sequence>MDHGPEEQPPDPNNKRLTVEDLNIEILPLIYEIIRSIEKDNHHDNTAKTRDSQDCSQKVLELQKRLDQARAEIRMLPGIEYSKEQQLNHLEALKTQLRLKQELLQKYRYMYPFDIQKP</sequence>
<dbReference type="AlphaFoldDB" id="A0AAV8X872"/>
<dbReference type="GO" id="GO:0006357">
    <property type="term" value="P:regulation of transcription by RNA polymerase II"/>
    <property type="evidence" value="ECO:0007669"/>
    <property type="project" value="InterPro"/>
</dbReference>
<name>A0AAV8X872_9CUCU</name>
<dbReference type="SUPFAM" id="SSF140718">
    <property type="entry name" value="Mediator hinge subcomplex-like"/>
    <property type="match status" value="1"/>
</dbReference>
<dbReference type="GO" id="GO:0016592">
    <property type="term" value="C:mediator complex"/>
    <property type="evidence" value="ECO:0007669"/>
    <property type="project" value="InterPro"/>
</dbReference>
<protein>
    <recommendedName>
        <fullName evidence="3 11">Mediator of RNA polymerase II transcription subunit 9</fullName>
    </recommendedName>
    <alternativeName>
        <fullName evidence="10 11">Mediator complex subunit 9</fullName>
    </alternativeName>
</protein>
<dbReference type="GO" id="GO:0003712">
    <property type="term" value="F:transcription coregulator activity"/>
    <property type="evidence" value="ECO:0007669"/>
    <property type="project" value="InterPro"/>
</dbReference>
<comment type="similarity">
    <text evidence="2 11">Belongs to the Mediator complex subunit 9 family.</text>
</comment>
<keyword evidence="8 11" id="KW-0539">Nucleus</keyword>
<dbReference type="InterPro" id="IPR037212">
    <property type="entry name" value="Med7/Med21-like"/>
</dbReference>
<dbReference type="EMBL" id="JAPWTK010001000">
    <property type="protein sequence ID" value="KAJ8934688.1"/>
    <property type="molecule type" value="Genomic_DNA"/>
</dbReference>
<comment type="subunit">
    <text evidence="11">Component of the Mediator complex.</text>
</comment>
<evidence type="ECO:0000256" key="4">
    <source>
        <dbReference type="ARBA" id="ARBA00023015"/>
    </source>
</evidence>
<evidence type="ECO:0000256" key="3">
    <source>
        <dbReference type="ARBA" id="ARBA00020636"/>
    </source>
</evidence>
<keyword evidence="5" id="KW-0175">Coiled coil</keyword>
<dbReference type="InterPro" id="IPR011425">
    <property type="entry name" value="Med9"/>
</dbReference>
<dbReference type="Pfam" id="PF07544">
    <property type="entry name" value="Med9"/>
    <property type="match status" value="1"/>
</dbReference>
<evidence type="ECO:0000256" key="11">
    <source>
        <dbReference type="RuleBase" id="RU364145"/>
    </source>
</evidence>
<accession>A0AAV8X872</accession>
<evidence type="ECO:0000256" key="2">
    <source>
        <dbReference type="ARBA" id="ARBA00008089"/>
    </source>
</evidence>
<keyword evidence="4 11" id="KW-0805">Transcription regulation</keyword>
<reference evidence="12" key="1">
    <citation type="journal article" date="2023" name="Insect Mol. Biol.">
        <title>Genome sequencing provides insights into the evolution of gene families encoding plant cell wall-degrading enzymes in longhorned beetles.</title>
        <authorList>
            <person name="Shin N.R."/>
            <person name="Okamura Y."/>
            <person name="Kirsch R."/>
            <person name="Pauchet Y."/>
        </authorList>
    </citation>
    <scope>NUCLEOTIDE SEQUENCE</scope>
    <source>
        <strain evidence="12">AMC_N1</strain>
    </source>
</reference>
<proteinExistence type="inferred from homology"/>
<evidence type="ECO:0000256" key="6">
    <source>
        <dbReference type="ARBA" id="ARBA00023159"/>
    </source>
</evidence>
<keyword evidence="7 11" id="KW-0804">Transcription</keyword>
<keyword evidence="6 11" id="KW-0010">Activator</keyword>
<evidence type="ECO:0000256" key="5">
    <source>
        <dbReference type="ARBA" id="ARBA00023054"/>
    </source>
</evidence>
<dbReference type="Proteomes" id="UP001162162">
    <property type="component" value="Unassembled WGS sequence"/>
</dbReference>